<dbReference type="EnsemblPlants" id="TuG1812G0300002027.01.T08">
    <property type="protein sequence ID" value="TuG1812G0300002027.01.T08.cds454437"/>
    <property type="gene ID" value="TuG1812G0300002027.01"/>
</dbReference>
<keyword evidence="3" id="KW-1185">Reference proteome</keyword>
<proteinExistence type="predicted"/>
<feature type="compositionally biased region" description="Low complexity" evidence="1">
    <location>
        <begin position="22"/>
        <end position="39"/>
    </location>
</feature>
<name>A0A8R7PRJ2_TRIUA</name>
<evidence type="ECO:0000313" key="2">
    <source>
        <dbReference type="EnsemblPlants" id="TuG1812G0300002027.01.T08.cds454437"/>
    </source>
</evidence>
<organism evidence="2 3">
    <name type="scientific">Triticum urartu</name>
    <name type="common">Red wild einkorn</name>
    <name type="synonym">Crithodium urartu</name>
    <dbReference type="NCBI Taxonomy" id="4572"/>
    <lineage>
        <taxon>Eukaryota</taxon>
        <taxon>Viridiplantae</taxon>
        <taxon>Streptophyta</taxon>
        <taxon>Embryophyta</taxon>
        <taxon>Tracheophyta</taxon>
        <taxon>Spermatophyta</taxon>
        <taxon>Magnoliopsida</taxon>
        <taxon>Liliopsida</taxon>
        <taxon>Poales</taxon>
        <taxon>Poaceae</taxon>
        <taxon>BOP clade</taxon>
        <taxon>Pooideae</taxon>
        <taxon>Triticodae</taxon>
        <taxon>Triticeae</taxon>
        <taxon>Triticinae</taxon>
        <taxon>Triticum</taxon>
    </lineage>
</organism>
<dbReference type="AlphaFoldDB" id="A0A8R7PRJ2"/>
<sequence length="113" mass="11650">RPPPRPLTLSSPTIAAPLPPLASTVASSTQTTAAVAPQPLQSGAAEHQLTRSIPSPSQSTDDLPPPLYTVVPQLPPSSRASSPKLALRTCSPEPQGAPPASCTFSTVYAFTRL</sequence>
<reference evidence="2" key="2">
    <citation type="submission" date="2018-03" db="EMBL/GenBank/DDBJ databases">
        <title>The Triticum urartu genome reveals the dynamic nature of wheat genome evolution.</title>
        <authorList>
            <person name="Ling H."/>
            <person name="Ma B."/>
            <person name="Shi X."/>
            <person name="Liu H."/>
            <person name="Dong L."/>
            <person name="Sun H."/>
            <person name="Cao Y."/>
            <person name="Gao Q."/>
            <person name="Zheng S."/>
            <person name="Li Y."/>
            <person name="Yu Y."/>
            <person name="Du H."/>
            <person name="Qi M."/>
            <person name="Li Y."/>
            <person name="Yu H."/>
            <person name="Cui Y."/>
            <person name="Wang N."/>
            <person name="Chen C."/>
            <person name="Wu H."/>
            <person name="Zhao Y."/>
            <person name="Zhang J."/>
            <person name="Li Y."/>
            <person name="Zhou W."/>
            <person name="Zhang B."/>
            <person name="Hu W."/>
            <person name="Eijk M."/>
            <person name="Tang J."/>
            <person name="Witsenboer H."/>
            <person name="Zhao S."/>
            <person name="Li Z."/>
            <person name="Zhang A."/>
            <person name="Wang D."/>
            <person name="Liang C."/>
        </authorList>
    </citation>
    <scope>NUCLEOTIDE SEQUENCE [LARGE SCALE GENOMIC DNA]</scope>
    <source>
        <strain evidence="2">cv. G1812</strain>
    </source>
</reference>
<dbReference type="Gramene" id="TuG1812G0300002027.01.T08">
    <property type="protein sequence ID" value="TuG1812G0300002027.01.T08.cds454437"/>
    <property type="gene ID" value="TuG1812G0300002027.01"/>
</dbReference>
<feature type="compositionally biased region" description="Polar residues" evidence="1">
    <location>
        <begin position="50"/>
        <end position="61"/>
    </location>
</feature>
<reference evidence="2" key="3">
    <citation type="submission" date="2022-06" db="UniProtKB">
        <authorList>
            <consortium name="EnsemblPlants"/>
        </authorList>
    </citation>
    <scope>IDENTIFICATION</scope>
</reference>
<evidence type="ECO:0000313" key="3">
    <source>
        <dbReference type="Proteomes" id="UP000015106"/>
    </source>
</evidence>
<reference evidence="3" key="1">
    <citation type="journal article" date="2013" name="Nature">
        <title>Draft genome of the wheat A-genome progenitor Triticum urartu.</title>
        <authorList>
            <person name="Ling H.Q."/>
            <person name="Zhao S."/>
            <person name="Liu D."/>
            <person name="Wang J."/>
            <person name="Sun H."/>
            <person name="Zhang C."/>
            <person name="Fan H."/>
            <person name="Li D."/>
            <person name="Dong L."/>
            <person name="Tao Y."/>
            <person name="Gao C."/>
            <person name="Wu H."/>
            <person name="Li Y."/>
            <person name="Cui Y."/>
            <person name="Guo X."/>
            <person name="Zheng S."/>
            <person name="Wang B."/>
            <person name="Yu K."/>
            <person name="Liang Q."/>
            <person name="Yang W."/>
            <person name="Lou X."/>
            <person name="Chen J."/>
            <person name="Feng M."/>
            <person name="Jian J."/>
            <person name="Zhang X."/>
            <person name="Luo G."/>
            <person name="Jiang Y."/>
            <person name="Liu J."/>
            <person name="Wang Z."/>
            <person name="Sha Y."/>
            <person name="Zhang B."/>
            <person name="Wu H."/>
            <person name="Tang D."/>
            <person name="Shen Q."/>
            <person name="Xue P."/>
            <person name="Zou S."/>
            <person name="Wang X."/>
            <person name="Liu X."/>
            <person name="Wang F."/>
            <person name="Yang Y."/>
            <person name="An X."/>
            <person name="Dong Z."/>
            <person name="Zhang K."/>
            <person name="Zhang X."/>
            <person name="Luo M.C."/>
            <person name="Dvorak J."/>
            <person name="Tong Y."/>
            <person name="Wang J."/>
            <person name="Yang H."/>
            <person name="Li Z."/>
            <person name="Wang D."/>
            <person name="Zhang A."/>
            <person name="Wang J."/>
        </authorList>
    </citation>
    <scope>NUCLEOTIDE SEQUENCE</scope>
    <source>
        <strain evidence="3">cv. G1812</strain>
    </source>
</reference>
<accession>A0A8R7PRJ2</accession>
<protein>
    <submittedName>
        <fullName evidence="2">Uncharacterized protein</fullName>
    </submittedName>
</protein>
<feature type="region of interest" description="Disordered" evidence="1">
    <location>
        <begin position="1"/>
        <end position="101"/>
    </location>
</feature>
<dbReference type="Proteomes" id="UP000015106">
    <property type="component" value="Chromosome 3"/>
</dbReference>
<evidence type="ECO:0000256" key="1">
    <source>
        <dbReference type="SAM" id="MobiDB-lite"/>
    </source>
</evidence>